<dbReference type="GeneID" id="28978460"/>
<feature type="domain" description="LCCL" evidence="3">
    <location>
        <begin position="313"/>
        <end position="369"/>
    </location>
</feature>
<feature type="compositionally biased region" description="Basic and acidic residues" evidence="1">
    <location>
        <begin position="67"/>
        <end position="87"/>
    </location>
</feature>
<proteinExistence type="predicted"/>
<keyword evidence="5" id="KW-1185">Reference proteome</keyword>
<dbReference type="Gene3D" id="2.170.130.20">
    <property type="entry name" value="LCCL-like domain"/>
    <property type="match status" value="1"/>
</dbReference>
<protein>
    <recommendedName>
        <fullName evidence="3">LCCL domain-containing protein</fullName>
    </recommendedName>
</protein>
<evidence type="ECO:0000259" key="3">
    <source>
        <dbReference type="PROSITE" id="PS50820"/>
    </source>
</evidence>
<feature type="transmembrane region" description="Helical" evidence="2">
    <location>
        <begin position="543"/>
        <end position="563"/>
    </location>
</feature>
<dbReference type="OrthoDB" id="441660at2759"/>
<feature type="transmembrane region" description="Helical" evidence="2">
    <location>
        <begin position="414"/>
        <end position="431"/>
    </location>
</feature>
<dbReference type="EMBL" id="KQ474087">
    <property type="protein sequence ID" value="KPV72300.1"/>
    <property type="molecule type" value="Genomic_DNA"/>
</dbReference>
<dbReference type="AlphaFoldDB" id="A0A0P9GY03"/>
<feature type="transmembrane region" description="Helical" evidence="2">
    <location>
        <begin position="480"/>
        <end position="501"/>
    </location>
</feature>
<dbReference type="InterPro" id="IPR036609">
    <property type="entry name" value="LCCL_sf"/>
</dbReference>
<feature type="compositionally biased region" description="Low complexity" evidence="1">
    <location>
        <begin position="123"/>
        <end position="137"/>
    </location>
</feature>
<reference evidence="4 5" key="1">
    <citation type="journal article" date="2015" name="Front. Microbiol.">
        <title>Genome sequence of the plant growth promoting endophytic yeast Rhodotorula graminis WP1.</title>
        <authorList>
            <person name="Firrincieli A."/>
            <person name="Otillar R."/>
            <person name="Salamov A."/>
            <person name="Schmutz J."/>
            <person name="Khan Z."/>
            <person name="Redman R.S."/>
            <person name="Fleck N.D."/>
            <person name="Lindquist E."/>
            <person name="Grigoriev I.V."/>
            <person name="Doty S.L."/>
        </authorList>
    </citation>
    <scope>NUCLEOTIDE SEQUENCE [LARGE SCALE GENOMIC DNA]</scope>
    <source>
        <strain evidence="4 5">WP1</strain>
    </source>
</reference>
<dbReference type="OMA" id="HWDKTVL"/>
<feature type="transmembrane region" description="Helical" evidence="2">
    <location>
        <begin position="513"/>
        <end position="531"/>
    </location>
</feature>
<dbReference type="RefSeq" id="XP_018268349.1">
    <property type="nucleotide sequence ID" value="XM_018418012.1"/>
</dbReference>
<organism evidence="4 5">
    <name type="scientific">Rhodotorula graminis (strain WP1)</name>
    <dbReference type="NCBI Taxonomy" id="578459"/>
    <lineage>
        <taxon>Eukaryota</taxon>
        <taxon>Fungi</taxon>
        <taxon>Dikarya</taxon>
        <taxon>Basidiomycota</taxon>
        <taxon>Pucciniomycotina</taxon>
        <taxon>Microbotryomycetes</taxon>
        <taxon>Sporidiobolales</taxon>
        <taxon>Sporidiobolaceae</taxon>
        <taxon>Rhodotorula</taxon>
    </lineage>
</organism>
<name>A0A0P9GY03_RHOGW</name>
<dbReference type="PANTHER" id="PTHR31331:SF1">
    <property type="entry name" value="CYSTEINE RICH SECRETORY PROTEIN LCCL DOMAIN CONTAINING 2"/>
    <property type="match status" value="1"/>
</dbReference>
<feature type="region of interest" description="Disordered" evidence="1">
    <location>
        <begin position="44"/>
        <end position="140"/>
    </location>
</feature>
<keyword evidence="2" id="KW-0812">Transmembrane</keyword>
<feature type="transmembrane region" description="Helical" evidence="2">
    <location>
        <begin position="570"/>
        <end position="586"/>
    </location>
</feature>
<evidence type="ECO:0000256" key="2">
    <source>
        <dbReference type="SAM" id="Phobius"/>
    </source>
</evidence>
<dbReference type="PANTHER" id="PTHR31331">
    <property type="entry name" value="LCCL DOMAIN PROTEIN (AFU_ORTHOLOGUE AFUA_5G08630)"/>
    <property type="match status" value="1"/>
</dbReference>
<gene>
    <name evidence="4" type="ORF">RHOBADRAFT_55785</name>
</gene>
<dbReference type="Pfam" id="PF03815">
    <property type="entry name" value="LCCL"/>
    <property type="match status" value="1"/>
</dbReference>
<dbReference type="InterPro" id="IPR051957">
    <property type="entry name" value="CRISP-LCCL_domain"/>
</dbReference>
<dbReference type="PROSITE" id="PS50820">
    <property type="entry name" value="LCCL"/>
    <property type="match status" value="1"/>
</dbReference>
<keyword evidence="2" id="KW-1133">Transmembrane helix</keyword>
<dbReference type="Proteomes" id="UP000053890">
    <property type="component" value="Unassembled WGS sequence"/>
</dbReference>
<dbReference type="SUPFAM" id="SSF69848">
    <property type="entry name" value="LCCL domain"/>
    <property type="match status" value="1"/>
</dbReference>
<evidence type="ECO:0000256" key="1">
    <source>
        <dbReference type="SAM" id="MobiDB-lite"/>
    </source>
</evidence>
<sequence>MPSARTNSPLRPRSPAHPDLELGTLVRPRPAHLGIDDDEIDVLPAVHQRDHHSTHNTLLADYSTDDDPPKTPDDADDKHGARARVDELPAYTHARDGSGAARRSSWLGRVGRWSRTRKGSPHGSVDASSGDGSTAASPRLPDGVRLAAVTPSDRLVDTLLVRLKARRPRLGRALLWVRGPSPAHIETTLPPFPLPILGPFLRRLELYCTARLMPIQRRRQVVTPVFLLAWLLGFAFLVRASFFTSSTNEGTPTWTDSTTSYWNANDGCGINGTECEPFADYSYVFRCPSQVLDTQLLNQRTVGIESVIYEPLVVGGGDDLGTYRGDSWICAAAIHHGLFGDRKGGCGEVELVGEFTGFVGVERNGVKSVGFPSTFPRSYRFVEGVDQGGCQDLRDEILGFDVAMSTIFSPSPPTFFWVLLCMGAWHVVLVSDPSAMPPSLETAFEHFLPVLFVGDAFWRYCWRWVAPAFENAGYVIERTVWYLAGYWFGLLINISLDWIPLDRLTPHDIQQRPGGLVAVIVLVLVLVAVIVNQLRVIRRTGWFFFYLKWYAVGGVICGILAALPGLEFRLHHYIVGIVLMPGTAFVTRPSAIFQGFLLGMFLDGAMRWGMDSILQSPSSLVGDGALGTALPVFLTNSTRRLDLSDDVVRWMGVDEAGVTSEGWNGFALLVDDVLKQTGAATNFSLAGLDSGVVHYFRLAYQQDGTSGDFTKAATAFLANSTWIDPADGPS</sequence>
<feature type="transmembrane region" description="Helical" evidence="2">
    <location>
        <begin position="221"/>
        <end position="242"/>
    </location>
</feature>
<dbReference type="InterPro" id="IPR004043">
    <property type="entry name" value="LCCL"/>
</dbReference>
<feature type="region of interest" description="Disordered" evidence="1">
    <location>
        <begin position="1"/>
        <end position="25"/>
    </location>
</feature>
<evidence type="ECO:0000313" key="4">
    <source>
        <dbReference type="EMBL" id="KPV72300.1"/>
    </source>
</evidence>
<accession>A0A0P9GY03</accession>
<evidence type="ECO:0000313" key="5">
    <source>
        <dbReference type="Proteomes" id="UP000053890"/>
    </source>
</evidence>
<keyword evidence="2" id="KW-0472">Membrane</keyword>